<dbReference type="SUPFAM" id="SSF48264">
    <property type="entry name" value="Cytochrome P450"/>
    <property type="match status" value="1"/>
</dbReference>
<keyword evidence="4" id="KW-0503">Monooxygenase</keyword>
<keyword evidence="6" id="KW-1185">Reference proteome</keyword>
<comment type="similarity">
    <text evidence="2 4">Belongs to the cytochrome P450 family.</text>
</comment>
<evidence type="ECO:0000256" key="3">
    <source>
        <dbReference type="PIRSR" id="PIRSR602401-1"/>
    </source>
</evidence>
<proteinExistence type="inferred from homology"/>
<dbReference type="GO" id="GO:0020037">
    <property type="term" value="F:heme binding"/>
    <property type="evidence" value="ECO:0007669"/>
    <property type="project" value="InterPro"/>
</dbReference>
<evidence type="ECO:0000256" key="2">
    <source>
        <dbReference type="ARBA" id="ARBA00010617"/>
    </source>
</evidence>
<dbReference type="GO" id="GO:0005506">
    <property type="term" value="F:iron ion binding"/>
    <property type="evidence" value="ECO:0007669"/>
    <property type="project" value="InterPro"/>
</dbReference>
<dbReference type="InterPro" id="IPR017972">
    <property type="entry name" value="Cyt_P450_CS"/>
</dbReference>
<dbReference type="InterPro" id="IPR050121">
    <property type="entry name" value="Cytochrome_P450_monoxygenase"/>
</dbReference>
<organism evidence="5 6">
    <name type="scientific">Chroococcidiopsis cubana SAG 39.79</name>
    <dbReference type="NCBI Taxonomy" id="388085"/>
    <lineage>
        <taxon>Bacteria</taxon>
        <taxon>Bacillati</taxon>
        <taxon>Cyanobacteriota</taxon>
        <taxon>Cyanophyceae</taxon>
        <taxon>Chroococcidiopsidales</taxon>
        <taxon>Chroococcidiopsidaceae</taxon>
        <taxon>Chroococcidiopsis</taxon>
    </lineage>
</organism>
<sequence length="430" mass="49076">MSLPHGPRVIPFLHNLKWRGRFLEFLEYCVGRYGDIFTFRVIGSRPFVVVSHPQAIEEIFTAPAGYFDSGKANQAFRPLLGNNSLLLLDGIQHQQQRKLLLPPFHGEHLSKYGQIICGITQQEIQQWAVDRPFAIRPQVQAITLRIILQIIFGSQQESSVESLNQCLSELVDSFISPFWWQRFSFPQKKQQLDRLVYAQIRQRRQETACSTPDILSLLLSARDEAGAALTDEEIRDELITLIMAGYETTTTAVLWALYWVAKLPQIREKLDKELCSLGSQPAPSEIARLSYLGAVCSETLRIYSITGFTFDRVVKVPLSIMGYQFEPGTVLSPCTYLTHQREDLYPLPKQFQPERFLVRQFSPYEYYPFGGGNRRCIGMAFAQMEIELVLATILSHWHLSLVDDRPVRPVGRGVTLTPPLSLEMVANRPN</sequence>
<dbReference type="Pfam" id="PF00067">
    <property type="entry name" value="p450"/>
    <property type="match status" value="1"/>
</dbReference>
<dbReference type="InterPro" id="IPR036396">
    <property type="entry name" value="Cyt_P450_sf"/>
</dbReference>
<evidence type="ECO:0000256" key="1">
    <source>
        <dbReference type="ARBA" id="ARBA00001971"/>
    </source>
</evidence>
<dbReference type="PRINTS" id="PR00385">
    <property type="entry name" value="P450"/>
</dbReference>
<dbReference type="PANTHER" id="PTHR24305:SF166">
    <property type="entry name" value="CYTOCHROME P450 12A4, MITOCHONDRIAL-RELATED"/>
    <property type="match status" value="1"/>
</dbReference>
<gene>
    <name evidence="5" type="ORF">DSM107010_61480</name>
</gene>
<dbReference type="PANTHER" id="PTHR24305">
    <property type="entry name" value="CYTOCHROME P450"/>
    <property type="match status" value="1"/>
</dbReference>
<dbReference type="RefSeq" id="WP_106166743.1">
    <property type="nucleotide sequence ID" value="NZ_JAVKZF010000001.1"/>
</dbReference>
<dbReference type="InterPro" id="IPR002401">
    <property type="entry name" value="Cyt_P450_E_grp-I"/>
</dbReference>
<comment type="cofactor">
    <cofactor evidence="1 3">
        <name>heme</name>
        <dbReference type="ChEBI" id="CHEBI:30413"/>
    </cofactor>
</comment>
<evidence type="ECO:0000313" key="6">
    <source>
        <dbReference type="Proteomes" id="UP000282574"/>
    </source>
</evidence>
<evidence type="ECO:0000313" key="5">
    <source>
        <dbReference type="EMBL" id="RUT02964.1"/>
    </source>
</evidence>
<evidence type="ECO:0000256" key="4">
    <source>
        <dbReference type="RuleBase" id="RU000461"/>
    </source>
</evidence>
<comment type="caution">
    <text evidence="5">The sequence shown here is derived from an EMBL/GenBank/DDBJ whole genome shotgun (WGS) entry which is preliminary data.</text>
</comment>
<protein>
    <submittedName>
        <fullName evidence="5">Cytochrome P450</fullName>
    </submittedName>
</protein>
<reference evidence="5 6" key="1">
    <citation type="journal article" date="2019" name="Genome Biol. Evol.">
        <title>Day and night: Metabolic profiles and evolutionary relationships of six axenic non-marine cyanobacteria.</title>
        <authorList>
            <person name="Will S.E."/>
            <person name="Henke P."/>
            <person name="Boedeker C."/>
            <person name="Huang S."/>
            <person name="Brinkmann H."/>
            <person name="Rohde M."/>
            <person name="Jarek M."/>
            <person name="Friedl T."/>
            <person name="Seufert S."/>
            <person name="Schumacher M."/>
            <person name="Overmann J."/>
            <person name="Neumann-Schaal M."/>
            <person name="Petersen J."/>
        </authorList>
    </citation>
    <scope>NUCLEOTIDE SEQUENCE [LARGE SCALE GENOMIC DNA]</scope>
    <source>
        <strain evidence="5 6">SAG 39.79</strain>
    </source>
</reference>
<keyword evidence="3 4" id="KW-0349">Heme</keyword>
<dbReference type="PROSITE" id="PS00086">
    <property type="entry name" value="CYTOCHROME_P450"/>
    <property type="match status" value="1"/>
</dbReference>
<keyword evidence="4" id="KW-0560">Oxidoreductase</keyword>
<dbReference type="InterPro" id="IPR001128">
    <property type="entry name" value="Cyt_P450"/>
</dbReference>
<accession>A0AB37UAW5</accession>
<dbReference type="PRINTS" id="PR00463">
    <property type="entry name" value="EP450I"/>
</dbReference>
<keyword evidence="3 4" id="KW-0408">Iron</keyword>
<dbReference type="GO" id="GO:0004497">
    <property type="term" value="F:monooxygenase activity"/>
    <property type="evidence" value="ECO:0007669"/>
    <property type="project" value="UniProtKB-KW"/>
</dbReference>
<dbReference type="CDD" id="cd11053">
    <property type="entry name" value="CYP110-like"/>
    <property type="match status" value="1"/>
</dbReference>
<keyword evidence="3 4" id="KW-0479">Metal-binding</keyword>
<dbReference type="AlphaFoldDB" id="A0AB37UAW5"/>
<dbReference type="Proteomes" id="UP000282574">
    <property type="component" value="Unassembled WGS sequence"/>
</dbReference>
<feature type="binding site" description="axial binding residue" evidence="3">
    <location>
        <position position="376"/>
    </location>
    <ligand>
        <name>heme</name>
        <dbReference type="ChEBI" id="CHEBI:30413"/>
    </ligand>
    <ligandPart>
        <name>Fe</name>
        <dbReference type="ChEBI" id="CHEBI:18248"/>
    </ligandPart>
</feature>
<dbReference type="Gene3D" id="1.10.630.10">
    <property type="entry name" value="Cytochrome P450"/>
    <property type="match status" value="1"/>
</dbReference>
<dbReference type="GO" id="GO:0016705">
    <property type="term" value="F:oxidoreductase activity, acting on paired donors, with incorporation or reduction of molecular oxygen"/>
    <property type="evidence" value="ECO:0007669"/>
    <property type="project" value="InterPro"/>
</dbReference>
<name>A0AB37UAW5_9CYAN</name>
<dbReference type="EMBL" id="RSCK01000103">
    <property type="protein sequence ID" value="RUT02964.1"/>
    <property type="molecule type" value="Genomic_DNA"/>
</dbReference>